<feature type="compositionally biased region" description="Low complexity" evidence="8">
    <location>
        <begin position="63"/>
        <end position="76"/>
    </location>
</feature>
<keyword evidence="1 7" id="KW-1003">Cell membrane</keyword>
<dbReference type="RefSeq" id="WP_249320003.1">
    <property type="nucleotide sequence ID" value="NZ_JACRSN010000017.1"/>
</dbReference>
<keyword evidence="4 7" id="KW-0472">Membrane</keyword>
<dbReference type="Gene3D" id="3.30.1490.480">
    <property type="entry name" value="Endolytic murein transglycosylase"/>
    <property type="match status" value="1"/>
</dbReference>
<reference evidence="9" key="1">
    <citation type="submission" date="2020-08" db="EMBL/GenBank/DDBJ databases">
        <title>Genome public.</title>
        <authorList>
            <person name="Liu C."/>
            <person name="Sun Q."/>
        </authorList>
    </citation>
    <scope>NUCLEOTIDE SEQUENCE</scope>
    <source>
        <strain evidence="9">NSJ-40</strain>
    </source>
</reference>
<sequence>MRDDIPNNSNNSWDSYDTDRRNYAAWLDAYSRRDQQPDDLAQQPDDAGYSYGQGAEESGNEISSYGGYTDSSSSGYSYVRRGERIAPTEEYYSHSDQMKSSAPEDDVDGNTRPLRDLSEYPGYVQRSIENTGYVIFGQDPEEAPASELGEREMRSHSAENRFVSAEAERNKKKSAKLEKKEYKRRNRIKAKRNRRVFFSVWLVMVVLIAVTLGEYLAAGAGDVFAMDRTKNLTADITIPEKATLDDVTNILYDGKVIGDKQFFKLYCTLTSADQFGRGEFEIPTNMDYEGIINYLLSNSNRIDTVEIMFPEGGNILEVAQRLEENGVCSAKDVLAVANSSDFDDYDLIAAAPSKGRYYKLEGYLFPDTYEFYKGEDPVDALSKMIYTCDTRISKKLRRKAEEKEMSIDEVIVMASLVQAEASNKEDMKYIASIIQNRLADGAEYDIYTLDLDSTMYYPYRTKADVPSDKAGYLSDYNTYTVKGLPGGPICNPGLDAIEAVLNPADTSYYYFCHDAEGTPYYASSFYEHRENLVEAGLMDEEDLYN</sequence>
<dbReference type="EC" id="4.2.2.29" evidence="7"/>
<dbReference type="PANTHER" id="PTHR30518:SF2">
    <property type="entry name" value="ENDOLYTIC MUREIN TRANSGLYCOSYLASE"/>
    <property type="match status" value="1"/>
</dbReference>
<evidence type="ECO:0000256" key="6">
    <source>
        <dbReference type="ARBA" id="ARBA00023316"/>
    </source>
</evidence>
<keyword evidence="3 7" id="KW-1133">Transmembrane helix</keyword>
<evidence type="ECO:0000256" key="2">
    <source>
        <dbReference type="ARBA" id="ARBA00022692"/>
    </source>
</evidence>
<comment type="catalytic activity">
    <reaction evidence="7">
        <text>a peptidoglycan chain = a peptidoglycan chain with N-acetyl-1,6-anhydromuramyl-[peptide] at the reducing end + a peptidoglycan chain with N-acetylglucosamine at the non-reducing end.</text>
        <dbReference type="EC" id="4.2.2.29"/>
    </reaction>
</comment>
<feature type="region of interest" description="Disordered" evidence="8">
    <location>
        <begin position="28"/>
        <end position="76"/>
    </location>
</feature>
<feature type="region of interest" description="Disordered" evidence="8">
    <location>
        <begin position="89"/>
        <end position="119"/>
    </location>
</feature>
<comment type="subcellular location">
    <subcellularLocation>
        <location evidence="7">Cell membrane</location>
        <topology evidence="7">Single-pass membrane protein</topology>
    </subcellularLocation>
</comment>
<evidence type="ECO:0000256" key="7">
    <source>
        <dbReference type="HAMAP-Rule" id="MF_02065"/>
    </source>
</evidence>
<evidence type="ECO:0000313" key="10">
    <source>
        <dbReference type="Proteomes" id="UP000651482"/>
    </source>
</evidence>
<dbReference type="Pfam" id="PF02618">
    <property type="entry name" value="YceG"/>
    <property type="match status" value="1"/>
</dbReference>
<feature type="compositionally biased region" description="Low complexity" evidence="8">
    <location>
        <begin position="38"/>
        <end position="47"/>
    </location>
</feature>
<comment type="caution">
    <text evidence="9">The sequence shown here is derived from an EMBL/GenBank/DDBJ whole genome shotgun (WGS) entry which is preliminary data.</text>
</comment>
<keyword evidence="6 7" id="KW-0961">Cell wall biogenesis/degradation</keyword>
<evidence type="ECO:0000256" key="1">
    <source>
        <dbReference type="ARBA" id="ARBA00022475"/>
    </source>
</evidence>
<dbReference type="GO" id="GO:0009252">
    <property type="term" value="P:peptidoglycan biosynthetic process"/>
    <property type="evidence" value="ECO:0007669"/>
    <property type="project" value="UniProtKB-UniRule"/>
</dbReference>
<keyword evidence="2 7" id="KW-0812">Transmembrane</keyword>
<feature type="transmembrane region" description="Helical" evidence="7">
    <location>
        <begin position="196"/>
        <end position="218"/>
    </location>
</feature>
<keyword evidence="10" id="KW-1185">Reference proteome</keyword>
<dbReference type="NCBIfam" id="TIGR00247">
    <property type="entry name" value="endolytic transglycosylase MltG"/>
    <property type="match status" value="1"/>
</dbReference>
<gene>
    <name evidence="7 9" type="primary">mltG</name>
    <name evidence="9" type="ORF">IAG03_10570</name>
</gene>
<feature type="region of interest" description="Disordered" evidence="8">
    <location>
        <begin position="144"/>
        <end position="175"/>
    </location>
</feature>
<dbReference type="EMBL" id="JACRSN010000017">
    <property type="protein sequence ID" value="MBC8534419.1"/>
    <property type="molecule type" value="Genomic_DNA"/>
</dbReference>
<accession>A0A926DBQ7</accession>
<evidence type="ECO:0000256" key="8">
    <source>
        <dbReference type="SAM" id="MobiDB-lite"/>
    </source>
</evidence>
<evidence type="ECO:0000256" key="5">
    <source>
        <dbReference type="ARBA" id="ARBA00023239"/>
    </source>
</evidence>
<dbReference type="GO" id="GO:0071555">
    <property type="term" value="P:cell wall organization"/>
    <property type="evidence" value="ECO:0007669"/>
    <property type="project" value="UniProtKB-KW"/>
</dbReference>
<dbReference type="Proteomes" id="UP000651482">
    <property type="component" value="Unassembled WGS sequence"/>
</dbReference>
<feature type="site" description="Important for catalytic activity" evidence="7">
    <location>
        <position position="420"/>
    </location>
</feature>
<evidence type="ECO:0000313" key="9">
    <source>
        <dbReference type="EMBL" id="MBC8534419.1"/>
    </source>
</evidence>
<dbReference type="AlphaFoldDB" id="A0A926DBQ7"/>
<dbReference type="HAMAP" id="MF_02065">
    <property type="entry name" value="MltG"/>
    <property type="match status" value="1"/>
</dbReference>
<comment type="similarity">
    <text evidence="7">Belongs to the transglycosylase MltG family.</text>
</comment>
<feature type="compositionally biased region" description="Basic and acidic residues" evidence="8">
    <location>
        <begin position="148"/>
        <end position="159"/>
    </location>
</feature>
<comment type="function">
    <text evidence="7">Functions as a peptidoglycan terminase that cleaves nascent peptidoglycan strands endolytically to terminate their elongation.</text>
</comment>
<protein>
    <recommendedName>
        <fullName evidence="7">Endolytic murein transglycosylase</fullName>
        <ecNumber evidence="7">4.2.2.29</ecNumber>
    </recommendedName>
    <alternativeName>
        <fullName evidence="7">Peptidoglycan lytic transglycosylase</fullName>
    </alternativeName>
    <alternativeName>
        <fullName evidence="7">Peptidoglycan polymerization terminase</fullName>
    </alternativeName>
</protein>
<evidence type="ECO:0000256" key="4">
    <source>
        <dbReference type="ARBA" id="ARBA00023136"/>
    </source>
</evidence>
<keyword evidence="5 7" id="KW-0456">Lyase</keyword>
<dbReference type="GO" id="GO:0005886">
    <property type="term" value="C:plasma membrane"/>
    <property type="evidence" value="ECO:0007669"/>
    <property type="project" value="UniProtKB-SubCell"/>
</dbReference>
<dbReference type="PANTHER" id="PTHR30518">
    <property type="entry name" value="ENDOLYTIC MUREIN TRANSGLYCOSYLASE"/>
    <property type="match status" value="1"/>
</dbReference>
<name>A0A926DBQ7_9FIRM</name>
<dbReference type="GO" id="GO:0008932">
    <property type="term" value="F:lytic endotransglycosylase activity"/>
    <property type="evidence" value="ECO:0007669"/>
    <property type="project" value="UniProtKB-UniRule"/>
</dbReference>
<organism evidence="9 10">
    <name type="scientific">Yeguia hominis</name>
    <dbReference type="NCBI Taxonomy" id="2763662"/>
    <lineage>
        <taxon>Bacteria</taxon>
        <taxon>Bacillati</taxon>
        <taxon>Bacillota</taxon>
        <taxon>Clostridia</taxon>
        <taxon>Eubacteriales</taxon>
        <taxon>Yeguiaceae</taxon>
        <taxon>Yeguia</taxon>
    </lineage>
</organism>
<dbReference type="InterPro" id="IPR003770">
    <property type="entry name" value="MLTG-like"/>
</dbReference>
<proteinExistence type="inferred from homology"/>
<evidence type="ECO:0000256" key="3">
    <source>
        <dbReference type="ARBA" id="ARBA00022989"/>
    </source>
</evidence>